<evidence type="ECO:0000313" key="2">
    <source>
        <dbReference type="Proteomes" id="UP000095759"/>
    </source>
</evidence>
<dbReference type="AlphaFoldDB" id="A0A1E5PC91"/>
<reference evidence="1 2" key="1">
    <citation type="submission" date="2016-08" db="EMBL/GenBank/DDBJ databases">
        <title>Complete genome sequence of Streptomyces agglomeratus strain 6-3-2, a novel anti-MRSA actinomycete isolated from Wuli of Tebit, China.</title>
        <authorList>
            <person name="Chen X."/>
        </authorList>
    </citation>
    <scope>NUCLEOTIDE SEQUENCE [LARGE SCALE GENOMIC DNA]</scope>
    <source>
        <strain evidence="1 2">6-3-2</strain>
    </source>
</reference>
<accession>A0A1E5PC91</accession>
<comment type="caution">
    <text evidence="1">The sequence shown here is derived from an EMBL/GenBank/DDBJ whole genome shotgun (WGS) entry which is preliminary data.</text>
</comment>
<organism evidence="1 2">
    <name type="scientific">Streptomyces agglomeratus</name>
    <dbReference type="NCBI Taxonomy" id="285458"/>
    <lineage>
        <taxon>Bacteria</taxon>
        <taxon>Bacillati</taxon>
        <taxon>Actinomycetota</taxon>
        <taxon>Actinomycetes</taxon>
        <taxon>Kitasatosporales</taxon>
        <taxon>Streptomycetaceae</taxon>
        <taxon>Streptomyces</taxon>
    </lineage>
</organism>
<proteinExistence type="predicted"/>
<gene>
    <name evidence="1" type="ORF">AS594_24375</name>
</gene>
<evidence type="ECO:0000313" key="1">
    <source>
        <dbReference type="EMBL" id="OEJ27146.1"/>
    </source>
</evidence>
<dbReference type="EMBL" id="MEHJ01000001">
    <property type="protein sequence ID" value="OEJ27146.1"/>
    <property type="molecule type" value="Genomic_DNA"/>
</dbReference>
<name>A0A1E5PC91_9ACTN</name>
<dbReference type="Proteomes" id="UP000095759">
    <property type="component" value="Unassembled WGS sequence"/>
</dbReference>
<sequence length="66" mass="6864">MCWWIGESVDRPRRPAEQLAAEDLPAAAAVGHRLRVGPSASPPVAAALCVSPLIPATAVPRSVVPK</sequence>
<keyword evidence="2" id="KW-1185">Reference proteome</keyword>
<dbReference type="STRING" id="285458.BGM19_12550"/>
<protein>
    <submittedName>
        <fullName evidence="1">Uncharacterized protein</fullName>
    </submittedName>
</protein>